<accession>A0A931CTV6</accession>
<dbReference type="Gene3D" id="3.40.50.1820">
    <property type="entry name" value="alpha/beta hydrolase"/>
    <property type="match status" value="1"/>
</dbReference>
<comment type="caution">
    <text evidence="2">The sequence shown here is derived from an EMBL/GenBank/DDBJ whole genome shotgun (WGS) entry which is preliminary data.</text>
</comment>
<protein>
    <submittedName>
        <fullName evidence="2">Alpha/beta hydrolase</fullName>
    </submittedName>
</protein>
<keyword evidence="2" id="KW-0378">Hydrolase</keyword>
<feature type="region of interest" description="Disordered" evidence="1">
    <location>
        <begin position="1"/>
        <end position="23"/>
    </location>
</feature>
<dbReference type="Proteomes" id="UP000655366">
    <property type="component" value="Unassembled WGS sequence"/>
</dbReference>
<dbReference type="SUPFAM" id="SSF53474">
    <property type="entry name" value="alpha/beta-Hydrolases"/>
    <property type="match status" value="1"/>
</dbReference>
<evidence type="ECO:0000256" key="1">
    <source>
        <dbReference type="SAM" id="MobiDB-lite"/>
    </source>
</evidence>
<sequence>MAKNDATANPEPGQPRGAQPNQQAGIGRRSVLLSLTGAAAVTAFRANIAANYLITDNLSFQVVTLENAANNDAASQFPGATWYLLGGFEVSNGTARRKLEALQPAMNERAQASYIGYSNRGIDVAQLFIAIIRDAYVRKINTVYLYGDSFGGMVAVALAPLLEQNGLHVKLIVFGSSPSSVADVKDPGKQYISLAGAVVPYLGIVGRLTWGVWSGLRNPNGQDMYAAAKSGVQTSFDGEQNSLILNTSQATFLKAFPAQYDGGIAASTGIGLLYDPQDFIVDAASAIRGWHRLLPANNFFRYDIANTGHASPEIHPETYQTALRVLQDVLAPLPSVPRGRTRYF</sequence>
<proteinExistence type="predicted"/>
<evidence type="ECO:0000313" key="3">
    <source>
        <dbReference type="Proteomes" id="UP000655366"/>
    </source>
</evidence>
<dbReference type="EMBL" id="JADNYM010000011">
    <property type="protein sequence ID" value="MBG0739733.1"/>
    <property type="molecule type" value="Genomic_DNA"/>
</dbReference>
<name>A0A931CTV6_9MICC</name>
<gene>
    <name evidence="2" type="ORF">IV500_10080</name>
</gene>
<keyword evidence="3" id="KW-1185">Reference proteome</keyword>
<dbReference type="RefSeq" id="WP_196396674.1">
    <property type="nucleotide sequence ID" value="NZ_JADNYM010000011.1"/>
</dbReference>
<dbReference type="InterPro" id="IPR029058">
    <property type="entry name" value="AB_hydrolase_fold"/>
</dbReference>
<organism evidence="2 3">
    <name type="scientific">Arthrobacter terrae</name>
    <dbReference type="NCBI Taxonomy" id="2935737"/>
    <lineage>
        <taxon>Bacteria</taxon>
        <taxon>Bacillati</taxon>
        <taxon>Actinomycetota</taxon>
        <taxon>Actinomycetes</taxon>
        <taxon>Micrococcales</taxon>
        <taxon>Micrococcaceae</taxon>
        <taxon>Arthrobacter</taxon>
    </lineage>
</organism>
<dbReference type="AlphaFoldDB" id="A0A931CTV6"/>
<dbReference type="GO" id="GO:0016787">
    <property type="term" value="F:hydrolase activity"/>
    <property type="evidence" value="ECO:0007669"/>
    <property type="project" value="UniProtKB-KW"/>
</dbReference>
<evidence type="ECO:0000313" key="2">
    <source>
        <dbReference type="EMBL" id="MBG0739733.1"/>
    </source>
</evidence>
<reference evidence="2 3" key="1">
    <citation type="submission" date="2020-11" db="EMBL/GenBank/DDBJ databases">
        <title>Arthrobacter antarcticus sp. nov., isolated from Antarctic Soil.</title>
        <authorList>
            <person name="Li J."/>
        </authorList>
    </citation>
    <scope>NUCLEOTIDE SEQUENCE [LARGE SCALE GENOMIC DNA]</scope>
    <source>
        <strain evidence="2 3">Z1-20</strain>
    </source>
</reference>